<dbReference type="InterPro" id="IPR002220">
    <property type="entry name" value="DapA-like"/>
</dbReference>
<evidence type="ECO:0000313" key="6">
    <source>
        <dbReference type="EMBL" id="QIS11794.1"/>
    </source>
</evidence>
<evidence type="ECO:0000313" key="7">
    <source>
        <dbReference type="Proteomes" id="UP000503540"/>
    </source>
</evidence>
<dbReference type="Proteomes" id="UP000503540">
    <property type="component" value="Chromosome"/>
</dbReference>
<dbReference type="PANTHER" id="PTHR12128">
    <property type="entry name" value="DIHYDRODIPICOLINATE SYNTHASE"/>
    <property type="match status" value="1"/>
</dbReference>
<proteinExistence type="inferred from homology"/>
<reference evidence="6 7" key="1">
    <citation type="journal article" date="2019" name="ACS Chem. Biol.">
        <title>Identification and Mobilization of a Cryptic Antibiotic Biosynthesis Gene Locus from a Human-Pathogenic Nocardia Isolate.</title>
        <authorList>
            <person name="Herisse M."/>
            <person name="Ishida K."/>
            <person name="Porter J.L."/>
            <person name="Howden B."/>
            <person name="Hertweck C."/>
            <person name="Stinear T.P."/>
            <person name="Pidot S.J."/>
        </authorList>
    </citation>
    <scope>NUCLEOTIDE SEQUENCE [LARGE SCALE GENOMIC DNA]</scope>
    <source>
        <strain evidence="6 7">AUSMDU00012717</strain>
    </source>
</reference>
<evidence type="ECO:0000256" key="3">
    <source>
        <dbReference type="PIRNR" id="PIRNR001365"/>
    </source>
</evidence>
<protein>
    <submittedName>
        <fullName evidence="6">Dihydrodipicolinate synthase family protein</fullName>
    </submittedName>
</protein>
<evidence type="ECO:0000256" key="2">
    <source>
        <dbReference type="ARBA" id="ARBA00023239"/>
    </source>
</evidence>
<keyword evidence="7" id="KW-1185">Reference proteome</keyword>
<comment type="similarity">
    <text evidence="1 3">Belongs to the DapA family.</text>
</comment>
<dbReference type="InterPro" id="IPR013785">
    <property type="entry name" value="Aldolase_TIM"/>
</dbReference>
<feature type="binding site" evidence="5">
    <location>
        <position position="51"/>
    </location>
    <ligand>
        <name>pyruvate</name>
        <dbReference type="ChEBI" id="CHEBI:15361"/>
    </ligand>
</feature>
<dbReference type="Pfam" id="PF00701">
    <property type="entry name" value="DHDPS"/>
    <property type="match status" value="1"/>
</dbReference>
<dbReference type="SMART" id="SM01130">
    <property type="entry name" value="DHDPS"/>
    <property type="match status" value="1"/>
</dbReference>
<evidence type="ECO:0000256" key="4">
    <source>
        <dbReference type="PIRSR" id="PIRSR001365-1"/>
    </source>
</evidence>
<dbReference type="GO" id="GO:0005829">
    <property type="term" value="C:cytosol"/>
    <property type="evidence" value="ECO:0007669"/>
    <property type="project" value="TreeGrafter"/>
</dbReference>
<gene>
    <name evidence="6" type="ORF">F5544_19630</name>
</gene>
<accession>A0A6G9YF39</accession>
<feature type="active site" description="Proton donor/acceptor" evidence="4">
    <location>
        <position position="139"/>
    </location>
</feature>
<dbReference type="PRINTS" id="PR00146">
    <property type="entry name" value="DHPICSNTHASE"/>
</dbReference>
<keyword evidence="2 3" id="KW-0456">Lyase</keyword>
<dbReference type="AlphaFoldDB" id="A0A6G9YF39"/>
<feature type="active site" description="Schiff-base intermediate with substrate" evidence="4">
    <location>
        <position position="168"/>
    </location>
</feature>
<dbReference type="CDD" id="cd00408">
    <property type="entry name" value="DHDPS-like"/>
    <property type="match status" value="1"/>
</dbReference>
<dbReference type="SUPFAM" id="SSF51569">
    <property type="entry name" value="Aldolase"/>
    <property type="match status" value="1"/>
</dbReference>
<organism evidence="6 7">
    <name type="scientific">Nocardia arthritidis</name>
    <dbReference type="NCBI Taxonomy" id="228602"/>
    <lineage>
        <taxon>Bacteria</taxon>
        <taxon>Bacillati</taxon>
        <taxon>Actinomycetota</taxon>
        <taxon>Actinomycetes</taxon>
        <taxon>Mycobacteriales</taxon>
        <taxon>Nocardiaceae</taxon>
        <taxon>Nocardia</taxon>
    </lineage>
</organism>
<dbReference type="EMBL" id="CP046172">
    <property type="protein sequence ID" value="QIS11794.1"/>
    <property type="molecule type" value="Genomic_DNA"/>
</dbReference>
<evidence type="ECO:0000256" key="5">
    <source>
        <dbReference type="PIRSR" id="PIRSR001365-2"/>
    </source>
</evidence>
<evidence type="ECO:0000256" key="1">
    <source>
        <dbReference type="ARBA" id="ARBA00007592"/>
    </source>
</evidence>
<dbReference type="PIRSF" id="PIRSF001365">
    <property type="entry name" value="DHDPS"/>
    <property type="match status" value="1"/>
</dbReference>
<dbReference type="Gene3D" id="3.20.20.70">
    <property type="entry name" value="Aldolase class I"/>
    <property type="match status" value="1"/>
</dbReference>
<dbReference type="PANTHER" id="PTHR12128:SF66">
    <property type="entry name" value="4-HYDROXY-2-OXOGLUTARATE ALDOLASE, MITOCHONDRIAL"/>
    <property type="match status" value="1"/>
</dbReference>
<dbReference type="GO" id="GO:0008840">
    <property type="term" value="F:4-hydroxy-tetrahydrodipicolinate synthase activity"/>
    <property type="evidence" value="ECO:0007669"/>
    <property type="project" value="TreeGrafter"/>
</dbReference>
<dbReference type="KEGG" id="nah:F5544_19630"/>
<name>A0A6G9YF39_9NOCA</name>
<sequence length="295" mass="31303">MEISMTMLSGVVAYPVTPFTESGAVAENVLRHLLDRLIDAGVDAIAPLGSTGESAYLDDQEWRRVAAICVEQVAGRVPIVVGASELSTAATVERARLAERLGASALMVLPIAYWKLTEPELRQHFSAVAGAVSLPVMAYNNPATSGIDMSPEFLVELVEQVDNITMIKESSGDIARMYRIAELGGGAVAFFNGSNRLVQQAFQAGAAGWCTAAPGLAPEAVVRLWRLFRSGDAGAAELFERLHPLFAAMSRGGLPRTVKAGLRELGIDAGDPRPPLLPLAADARRELAQLLAVAN</sequence>